<feature type="region of interest" description="Disordered" evidence="3">
    <location>
        <begin position="239"/>
        <end position="263"/>
    </location>
</feature>
<dbReference type="PANTHER" id="PTHR24346">
    <property type="entry name" value="MAP/MICROTUBULE AFFINITY-REGULATING KINASE"/>
    <property type="match status" value="1"/>
</dbReference>
<sequence length="379" mass="44184">MQSQGLKDFYDDVARMKPGEIDGPEVWWVERQEALEQAGYILRPRYRPDWKPSWAGTKKHYRKFEDGQGLRLRLCMDATRISDGKPVMLKRLLFQEGPYELQINRRFSSEPLSSNPRNHCAPLLDVIELPNDPPIMVHLLLRPFYNPQFQTFGEFVTFFAQVCEGIQFMHENHVAHRDCTSENIMLDPSNMYPESFHPIKIDRSKDFSGKAKKFTRTWRPTRYLLIDFGLSRQYDPANGPALDEPLRGGDKSAPEHQNGETPCDPFPTDVYYLGNLVREDYIQVSWFHCSEEICKYDGFEFMKPLIADMVQQDPKKRPTMDEVVASFAEVRSKLSAWKLRSRMARNNEIWPVAAWKGVGHWYRTIGYILSRKAAIPEPK</sequence>
<name>A0AAD4QLI0_9AGAM</name>
<dbReference type="SMART" id="SM00220">
    <property type="entry name" value="S_TKc"/>
    <property type="match status" value="1"/>
</dbReference>
<evidence type="ECO:0000256" key="3">
    <source>
        <dbReference type="SAM" id="MobiDB-lite"/>
    </source>
</evidence>
<dbReference type="SUPFAM" id="SSF56112">
    <property type="entry name" value="Protein kinase-like (PK-like)"/>
    <property type="match status" value="1"/>
</dbReference>
<protein>
    <submittedName>
        <fullName evidence="5">Kinase-like domain-containing protein</fullName>
    </submittedName>
</protein>
<dbReference type="EMBL" id="WTXG01000024">
    <property type="protein sequence ID" value="KAI0299139.1"/>
    <property type="molecule type" value="Genomic_DNA"/>
</dbReference>
<dbReference type="InterPro" id="IPR000719">
    <property type="entry name" value="Prot_kinase_dom"/>
</dbReference>
<reference evidence="5" key="1">
    <citation type="journal article" date="2022" name="New Phytol.">
        <title>Evolutionary transition to the ectomycorrhizal habit in the genomes of a hyperdiverse lineage of mushroom-forming fungi.</title>
        <authorList>
            <person name="Looney B."/>
            <person name="Miyauchi S."/>
            <person name="Morin E."/>
            <person name="Drula E."/>
            <person name="Courty P.E."/>
            <person name="Kohler A."/>
            <person name="Kuo A."/>
            <person name="LaButti K."/>
            <person name="Pangilinan J."/>
            <person name="Lipzen A."/>
            <person name="Riley R."/>
            <person name="Andreopoulos W."/>
            <person name="He G."/>
            <person name="Johnson J."/>
            <person name="Nolan M."/>
            <person name="Tritt A."/>
            <person name="Barry K.W."/>
            <person name="Grigoriev I.V."/>
            <person name="Nagy L.G."/>
            <person name="Hibbett D."/>
            <person name="Henrissat B."/>
            <person name="Matheny P.B."/>
            <person name="Labbe J."/>
            <person name="Martin F.M."/>
        </authorList>
    </citation>
    <scope>NUCLEOTIDE SEQUENCE</scope>
    <source>
        <strain evidence="5">BPL690</strain>
    </source>
</reference>
<keyword evidence="6" id="KW-1185">Reference proteome</keyword>
<comment type="caution">
    <text evidence="5">The sequence shown here is derived from an EMBL/GenBank/DDBJ whole genome shotgun (WGS) entry which is preliminary data.</text>
</comment>
<dbReference type="Gene3D" id="1.10.510.10">
    <property type="entry name" value="Transferase(Phosphotransferase) domain 1"/>
    <property type="match status" value="1"/>
</dbReference>
<dbReference type="Pfam" id="PF00069">
    <property type="entry name" value="Pkinase"/>
    <property type="match status" value="1"/>
</dbReference>
<evidence type="ECO:0000313" key="6">
    <source>
        <dbReference type="Proteomes" id="UP001203297"/>
    </source>
</evidence>
<evidence type="ECO:0000259" key="4">
    <source>
        <dbReference type="PROSITE" id="PS50011"/>
    </source>
</evidence>
<organism evidence="5 6">
    <name type="scientific">Multifurca ochricompacta</name>
    <dbReference type="NCBI Taxonomy" id="376703"/>
    <lineage>
        <taxon>Eukaryota</taxon>
        <taxon>Fungi</taxon>
        <taxon>Dikarya</taxon>
        <taxon>Basidiomycota</taxon>
        <taxon>Agaricomycotina</taxon>
        <taxon>Agaricomycetes</taxon>
        <taxon>Russulales</taxon>
        <taxon>Russulaceae</taxon>
        <taxon>Multifurca</taxon>
    </lineage>
</organism>
<gene>
    <name evidence="5" type="ORF">B0F90DRAFT_1937777</name>
</gene>
<proteinExistence type="predicted"/>
<dbReference type="GO" id="GO:0005524">
    <property type="term" value="F:ATP binding"/>
    <property type="evidence" value="ECO:0007669"/>
    <property type="project" value="UniProtKB-KW"/>
</dbReference>
<dbReference type="PANTHER" id="PTHR24346:SF30">
    <property type="entry name" value="MATERNAL EMBRYONIC LEUCINE ZIPPER KINASE"/>
    <property type="match status" value="1"/>
</dbReference>
<feature type="domain" description="Protein kinase" evidence="4">
    <location>
        <begin position="27"/>
        <end position="334"/>
    </location>
</feature>
<keyword evidence="2" id="KW-0067">ATP-binding</keyword>
<accession>A0AAD4QLI0</accession>
<dbReference type="PROSITE" id="PS50011">
    <property type="entry name" value="PROTEIN_KINASE_DOM"/>
    <property type="match status" value="1"/>
</dbReference>
<feature type="compositionally biased region" description="Basic and acidic residues" evidence="3">
    <location>
        <begin position="244"/>
        <end position="258"/>
    </location>
</feature>
<dbReference type="AlphaFoldDB" id="A0AAD4QLI0"/>
<keyword evidence="5" id="KW-0808">Transferase</keyword>
<keyword evidence="5" id="KW-0418">Kinase</keyword>
<dbReference type="GO" id="GO:0005737">
    <property type="term" value="C:cytoplasm"/>
    <property type="evidence" value="ECO:0007669"/>
    <property type="project" value="TreeGrafter"/>
</dbReference>
<evidence type="ECO:0000256" key="2">
    <source>
        <dbReference type="ARBA" id="ARBA00022840"/>
    </source>
</evidence>
<evidence type="ECO:0000313" key="5">
    <source>
        <dbReference type="EMBL" id="KAI0299139.1"/>
    </source>
</evidence>
<dbReference type="Proteomes" id="UP001203297">
    <property type="component" value="Unassembled WGS sequence"/>
</dbReference>
<dbReference type="GO" id="GO:0035556">
    <property type="term" value="P:intracellular signal transduction"/>
    <property type="evidence" value="ECO:0007669"/>
    <property type="project" value="TreeGrafter"/>
</dbReference>
<keyword evidence="1" id="KW-0547">Nucleotide-binding</keyword>
<evidence type="ECO:0000256" key="1">
    <source>
        <dbReference type="ARBA" id="ARBA00022741"/>
    </source>
</evidence>
<dbReference type="GO" id="GO:0004674">
    <property type="term" value="F:protein serine/threonine kinase activity"/>
    <property type="evidence" value="ECO:0007669"/>
    <property type="project" value="TreeGrafter"/>
</dbReference>
<dbReference type="InterPro" id="IPR011009">
    <property type="entry name" value="Kinase-like_dom_sf"/>
</dbReference>